<evidence type="ECO:0000313" key="2">
    <source>
        <dbReference type="EMBL" id="EGD75471.1"/>
    </source>
</evidence>
<protein>
    <submittedName>
        <fullName evidence="2">Uncharacterized protein</fullName>
    </submittedName>
</protein>
<dbReference type="OrthoDB" id="998115at2759"/>
<dbReference type="eggNOG" id="ENOG502QW3V">
    <property type="taxonomic scope" value="Eukaryota"/>
</dbReference>
<evidence type="ECO:0000256" key="1">
    <source>
        <dbReference type="SAM" id="MobiDB-lite"/>
    </source>
</evidence>
<dbReference type="GeneID" id="16072488"/>
<feature type="compositionally biased region" description="Low complexity" evidence="1">
    <location>
        <begin position="199"/>
        <end position="208"/>
    </location>
</feature>
<gene>
    <name evidence="2" type="ORF">PTSG_06545</name>
</gene>
<feature type="compositionally biased region" description="Pro residues" evidence="1">
    <location>
        <begin position="257"/>
        <end position="280"/>
    </location>
</feature>
<evidence type="ECO:0000313" key="3">
    <source>
        <dbReference type="Proteomes" id="UP000007799"/>
    </source>
</evidence>
<proteinExistence type="predicted"/>
<dbReference type="AlphaFoldDB" id="F2UG43"/>
<feature type="region of interest" description="Disordered" evidence="1">
    <location>
        <begin position="191"/>
        <end position="280"/>
    </location>
</feature>
<dbReference type="RefSeq" id="XP_004991928.1">
    <property type="nucleotide sequence ID" value="XM_004991871.1"/>
</dbReference>
<dbReference type="EMBL" id="GL832972">
    <property type="protein sequence ID" value="EGD75471.1"/>
    <property type="molecule type" value="Genomic_DNA"/>
</dbReference>
<dbReference type="PANTHER" id="PTHR31152">
    <property type="entry name" value="PLAC8 FAMILY PROTEIN"/>
    <property type="match status" value="1"/>
</dbReference>
<dbReference type="PANTHER" id="PTHR31152:SF1">
    <property type="entry name" value="PLAC8 FAMILY PROTEIN"/>
    <property type="match status" value="1"/>
</dbReference>
<dbReference type="OMA" id="DPPYCCF"/>
<reference evidence="2" key="1">
    <citation type="submission" date="2009-08" db="EMBL/GenBank/DDBJ databases">
        <title>Annotation of Salpingoeca rosetta.</title>
        <authorList>
            <consortium name="The Broad Institute Genome Sequencing Platform"/>
            <person name="Russ C."/>
            <person name="Cuomo C."/>
            <person name="Burger G."/>
            <person name="Gray M.W."/>
            <person name="Holland P.W.H."/>
            <person name="King N."/>
            <person name="Lang F.B.F."/>
            <person name="Roger A.J."/>
            <person name="Ruiz-Trillo I."/>
            <person name="Young S.K."/>
            <person name="Zeng Q."/>
            <person name="Gargeya S."/>
            <person name="Alvarado L."/>
            <person name="Berlin A."/>
            <person name="Chapman S.B."/>
            <person name="Chen Z."/>
            <person name="Freedman E."/>
            <person name="Gellesch M."/>
            <person name="Goldberg J."/>
            <person name="Griggs A."/>
            <person name="Gujja S."/>
            <person name="Heilman E."/>
            <person name="Heiman D."/>
            <person name="Howarth C."/>
            <person name="Mehta T."/>
            <person name="Neiman D."/>
            <person name="Pearson M."/>
            <person name="Roberts A."/>
            <person name="Saif S."/>
            <person name="Shea T."/>
            <person name="Shenoy N."/>
            <person name="Sisk P."/>
            <person name="Stolte C."/>
            <person name="Sykes S."/>
            <person name="White J."/>
            <person name="Yandava C."/>
            <person name="Haas B."/>
            <person name="Nusbaum C."/>
            <person name="Birren B."/>
        </authorList>
    </citation>
    <scope>NUCLEOTIDE SEQUENCE [LARGE SCALE GENOMIC DNA]</scope>
    <source>
        <strain evidence="2">ATCC 50818</strain>
    </source>
</reference>
<sequence>MCDCLCDGSPVEDKRGLYKYNARQWETSMLHAGCNQPLGCLAAMCFPCCCAMYLRYKALNEDMSKYSCCQGFICPSITKCFPGQDDCPWCCLCLEVTLCESCAISATRIYVQVERQIITDPCDNRIIRFNNFMQILSCVCNILAIFIDGLDALAALIDLIADIVYCLTQACMQAQTFHELKLHPTATDYDGVSGGAITQQPKMQQQHPAQHHHQPGNFNAIQQPYPPQQQQQQQQYYPPMAYPPQQQHQQQQAYPPQGYPPQYTPSAAPYPPQQHYPPRQ</sequence>
<dbReference type="STRING" id="946362.F2UG43"/>
<feature type="compositionally biased region" description="Low complexity" evidence="1">
    <location>
        <begin position="228"/>
        <end position="256"/>
    </location>
</feature>
<name>F2UG43_SALR5</name>
<keyword evidence="3" id="KW-1185">Reference proteome</keyword>
<accession>F2UG43</accession>
<organism evidence="3">
    <name type="scientific">Salpingoeca rosetta (strain ATCC 50818 / BSB-021)</name>
    <dbReference type="NCBI Taxonomy" id="946362"/>
    <lineage>
        <taxon>Eukaryota</taxon>
        <taxon>Choanoflagellata</taxon>
        <taxon>Craspedida</taxon>
        <taxon>Salpingoecidae</taxon>
        <taxon>Salpingoeca</taxon>
    </lineage>
</organism>
<dbReference type="Proteomes" id="UP000007799">
    <property type="component" value="Unassembled WGS sequence"/>
</dbReference>
<dbReference type="KEGG" id="sre:PTSG_06545"/>
<dbReference type="InParanoid" id="F2UG43"/>